<comment type="caution">
    <text evidence="1">The sequence shown here is derived from an EMBL/GenBank/DDBJ whole genome shotgun (WGS) entry which is preliminary data.</text>
</comment>
<dbReference type="AlphaFoldDB" id="A0A933KZD9"/>
<name>A0A933KZD9_9HYPH</name>
<accession>A0A933KZD9</accession>
<dbReference type="Proteomes" id="UP000782610">
    <property type="component" value="Unassembled WGS sequence"/>
</dbReference>
<dbReference type="EMBL" id="JACRAF010000016">
    <property type="protein sequence ID" value="MBI4921133.1"/>
    <property type="molecule type" value="Genomic_DNA"/>
</dbReference>
<organism evidence="1 2">
    <name type="scientific">Devosia nanyangense</name>
    <dbReference type="NCBI Taxonomy" id="1228055"/>
    <lineage>
        <taxon>Bacteria</taxon>
        <taxon>Pseudomonadati</taxon>
        <taxon>Pseudomonadota</taxon>
        <taxon>Alphaproteobacteria</taxon>
        <taxon>Hyphomicrobiales</taxon>
        <taxon>Devosiaceae</taxon>
        <taxon>Devosia</taxon>
    </lineage>
</organism>
<proteinExistence type="predicted"/>
<reference evidence="1" key="1">
    <citation type="submission" date="2020-07" db="EMBL/GenBank/DDBJ databases">
        <title>Huge and variable diversity of episymbiotic CPR bacteria and DPANN archaea in groundwater ecosystems.</title>
        <authorList>
            <person name="He C.Y."/>
            <person name="Keren R."/>
            <person name="Whittaker M."/>
            <person name="Farag I.F."/>
            <person name="Doudna J."/>
            <person name="Cate J.H.D."/>
            <person name="Banfield J.F."/>
        </authorList>
    </citation>
    <scope>NUCLEOTIDE SEQUENCE</scope>
    <source>
        <strain evidence="1">NC_groundwater_1586_Pr3_B-0.1um_66_15</strain>
    </source>
</reference>
<sequence length="77" mass="8590">MSSRRHADASIERRIKRLLGRHNLDLLKPQKPDAKVLAHGGYKLRDAATGAIVFGETPYPFSKTLEEIEAYVVSLDA</sequence>
<evidence type="ECO:0000313" key="2">
    <source>
        <dbReference type="Proteomes" id="UP000782610"/>
    </source>
</evidence>
<evidence type="ECO:0000313" key="1">
    <source>
        <dbReference type="EMBL" id="MBI4921133.1"/>
    </source>
</evidence>
<gene>
    <name evidence="1" type="ORF">HY834_05245</name>
</gene>
<protein>
    <submittedName>
        <fullName evidence="1">Uncharacterized protein</fullName>
    </submittedName>
</protein>